<dbReference type="EMBL" id="CP021255">
    <property type="protein sequence ID" value="AVD71959.1"/>
    <property type="molecule type" value="Genomic_DNA"/>
</dbReference>
<evidence type="ECO:0000259" key="2">
    <source>
        <dbReference type="Pfam" id="PF07007"/>
    </source>
</evidence>
<dbReference type="OrthoDB" id="7340239at2"/>
<protein>
    <recommendedName>
        <fullName evidence="2">Lysozyme inhibitor LprI-like N-terminal domain-containing protein</fullName>
    </recommendedName>
</protein>
<dbReference type="Proteomes" id="UP000239867">
    <property type="component" value="Chromosome"/>
</dbReference>
<reference evidence="3 4" key="1">
    <citation type="journal article" date="2018" name="MBio">
        <title>Insights into the evolution of host association through the isolation and characterization of a novel human periodontal pathobiont, Desulfobulbus oralis.</title>
        <authorList>
            <person name="Cross K.L."/>
            <person name="Chirania P."/>
            <person name="Xiong W."/>
            <person name="Beall C.J."/>
            <person name="Elkins J.G."/>
            <person name="Giannone R.J."/>
            <person name="Griffen A.L."/>
            <person name="Guss A.M."/>
            <person name="Hettich R.L."/>
            <person name="Joshi S.S."/>
            <person name="Mokrzan E.M."/>
            <person name="Martin R.K."/>
            <person name="Zhulin I.B."/>
            <person name="Leys E.J."/>
            <person name="Podar M."/>
        </authorList>
    </citation>
    <scope>NUCLEOTIDE SEQUENCE [LARGE SCALE GENOMIC DNA]</scope>
    <source>
        <strain evidence="3 4">ORNL</strain>
    </source>
</reference>
<name>A0A2L1GQJ9_9BACT</name>
<keyword evidence="1" id="KW-0812">Transmembrane</keyword>
<proteinExistence type="predicted"/>
<accession>A0A2L1GQJ9</accession>
<feature type="transmembrane region" description="Helical" evidence="1">
    <location>
        <begin position="60"/>
        <end position="79"/>
    </location>
</feature>
<dbReference type="InterPro" id="IPR009739">
    <property type="entry name" value="LprI-like_N"/>
</dbReference>
<feature type="domain" description="Lysozyme inhibitor LprI-like N-terminal" evidence="2">
    <location>
        <begin position="89"/>
        <end position="188"/>
    </location>
</feature>
<dbReference type="Pfam" id="PF07007">
    <property type="entry name" value="LprI"/>
    <property type="match status" value="1"/>
</dbReference>
<keyword evidence="1" id="KW-0472">Membrane</keyword>
<dbReference type="KEGG" id="deo:CAY53_11145"/>
<organism evidence="3 4">
    <name type="scientific">Desulfobulbus oralis</name>
    <dbReference type="NCBI Taxonomy" id="1986146"/>
    <lineage>
        <taxon>Bacteria</taxon>
        <taxon>Pseudomonadati</taxon>
        <taxon>Thermodesulfobacteriota</taxon>
        <taxon>Desulfobulbia</taxon>
        <taxon>Desulfobulbales</taxon>
        <taxon>Desulfobulbaceae</taxon>
        <taxon>Desulfobulbus</taxon>
    </lineage>
</organism>
<gene>
    <name evidence="3" type="ORF">CAY53_11145</name>
</gene>
<keyword evidence="4" id="KW-1185">Reference proteome</keyword>
<keyword evidence="1" id="KW-1133">Transmembrane helix</keyword>
<dbReference type="AlphaFoldDB" id="A0A2L1GQJ9"/>
<sequence>MGRDAARWHGRKRQVFCACPVRVLWFWVRGQDQSAPRAPRLHHKRWQKETMKERHPARTIFCAGLALAALFLSAPALFADELAPGYDACTAKAGSETAALQECNAAALAYWDRKLNENYKALKALCGYAEEADRARCREALVRGQRAWITYRDAMKTVVYYRNGGGTLSSPLAARFLVAETRRQAEFLGNAMHNAEAQ</sequence>
<evidence type="ECO:0000313" key="3">
    <source>
        <dbReference type="EMBL" id="AVD71959.1"/>
    </source>
</evidence>
<evidence type="ECO:0000313" key="4">
    <source>
        <dbReference type="Proteomes" id="UP000239867"/>
    </source>
</evidence>
<dbReference type="Gene3D" id="1.20.1270.180">
    <property type="match status" value="1"/>
</dbReference>
<evidence type="ECO:0000256" key="1">
    <source>
        <dbReference type="SAM" id="Phobius"/>
    </source>
</evidence>